<comment type="caution">
    <text evidence="1">The sequence shown here is derived from an EMBL/GenBank/DDBJ whole genome shotgun (WGS) entry which is preliminary data.</text>
</comment>
<evidence type="ECO:0000313" key="2">
    <source>
        <dbReference type="Proteomes" id="UP000198406"/>
    </source>
</evidence>
<organism evidence="1 2">
    <name type="scientific">Fistulifera solaris</name>
    <name type="common">Oleaginous diatom</name>
    <dbReference type="NCBI Taxonomy" id="1519565"/>
    <lineage>
        <taxon>Eukaryota</taxon>
        <taxon>Sar</taxon>
        <taxon>Stramenopiles</taxon>
        <taxon>Ochrophyta</taxon>
        <taxon>Bacillariophyta</taxon>
        <taxon>Bacillariophyceae</taxon>
        <taxon>Bacillariophycidae</taxon>
        <taxon>Naviculales</taxon>
        <taxon>Naviculaceae</taxon>
        <taxon>Fistulifera</taxon>
    </lineage>
</organism>
<protein>
    <submittedName>
        <fullName evidence="1">Uncharacterized protein</fullName>
    </submittedName>
</protein>
<sequence>MSLLFTDQSSRDFLPSLVGHESTSEERQKLIDTPQYSTDHDHQVAEIIYALFMKQHHSSHEHPRTSPRLPPEVRGKRHRLYYIDMLNQFRHWWKTSRLLVRLAGTTVVCQKSWELMAEWDVEKRRQMKQAVRMVKQLGRGGPIQLFLAEVQVFTRTIRLVLAMARAWEARVDNRFYEVGLAEACAFMGNRCFRYWSRNATDWTAKHVALPLSGAFLAPRLEQQSRPVIVLFGVLRAILPFAMSFQGSRFGRQLTYNTFKYANYRWQPVQSIMTFHERASVYKDTDLDPELLRLAREVAVAIGHGKNPSVTRKQLANVGFHVVGAGSGGYAVYRMQRIGSVVMLHVTPYGPSILDELPRFIVLEQHGGGTNDLTVNCIRQASKPRLCHVCGYTYSGAYFQAQEWAALKVRYDRELENYSNACRIMGTALLPAHKRNMQDTKVATPPVDLKSLKAFLRTGRRPRKQRKDNRIWKSINAEVERMAAVVAQYQARNQAPPRVILYLEGLDCSGKSSTGMLISDALQRCSYSVEIAQHNRPPTPEQQLKPWMDRGRFQYPDDLYENSNQVPRHASVVWDRGPAGDFVYGGLHKLSTGEKLERYEEFRQYDYNCRNEGVLLCKMFFVTDRDSIAKTLGKRLAHKKIARDLRTWLSANATDESFYNGLAEIEAHIDPTDFVAFNHYEENLGRFAEFVRNTDYAALPGMDPSVSGYHNPWLVVNTSDRYAARMGIMKAFQKQLKAFTMEPIRPRVEPYDALAYLFGSGPPHPSLFKVVPNDIVERREHGVSLRAVLQSLLLLLLCYLYAHLIWKFDFAGAT</sequence>
<keyword evidence="2" id="KW-1185">Reference proteome</keyword>
<dbReference type="InParanoid" id="A0A1Z5KH20"/>
<dbReference type="EMBL" id="BDSP01000227">
    <property type="protein sequence ID" value="GAX25526.1"/>
    <property type="molecule type" value="Genomic_DNA"/>
</dbReference>
<dbReference type="AlphaFoldDB" id="A0A1Z5KH20"/>
<dbReference type="SUPFAM" id="SSF52540">
    <property type="entry name" value="P-loop containing nucleoside triphosphate hydrolases"/>
    <property type="match status" value="1"/>
</dbReference>
<gene>
    <name evidence="1" type="ORF">FisN_15Hh156</name>
</gene>
<accession>A0A1Z5KH20</accession>
<proteinExistence type="predicted"/>
<dbReference type="Gene3D" id="3.40.50.300">
    <property type="entry name" value="P-loop containing nucleotide triphosphate hydrolases"/>
    <property type="match status" value="1"/>
</dbReference>
<dbReference type="InterPro" id="IPR027417">
    <property type="entry name" value="P-loop_NTPase"/>
</dbReference>
<evidence type="ECO:0000313" key="1">
    <source>
        <dbReference type="EMBL" id="GAX25526.1"/>
    </source>
</evidence>
<dbReference type="Proteomes" id="UP000198406">
    <property type="component" value="Unassembled WGS sequence"/>
</dbReference>
<dbReference type="OrthoDB" id="45355at2759"/>
<reference evidence="1 2" key="1">
    <citation type="journal article" date="2015" name="Plant Cell">
        <title>Oil accumulation by the oleaginous diatom Fistulifera solaris as revealed by the genome and transcriptome.</title>
        <authorList>
            <person name="Tanaka T."/>
            <person name="Maeda Y."/>
            <person name="Veluchamy A."/>
            <person name="Tanaka M."/>
            <person name="Abida H."/>
            <person name="Marechal E."/>
            <person name="Bowler C."/>
            <person name="Muto M."/>
            <person name="Sunaga Y."/>
            <person name="Tanaka M."/>
            <person name="Yoshino T."/>
            <person name="Taniguchi T."/>
            <person name="Fukuda Y."/>
            <person name="Nemoto M."/>
            <person name="Matsumoto M."/>
            <person name="Wong P.S."/>
            <person name="Aburatani S."/>
            <person name="Fujibuchi W."/>
        </authorList>
    </citation>
    <scope>NUCLEOTIDE SEQUENCE [LARGE SCALE GENOMIC DNA]</scope>
    <source>
        <strain evidence="1 2">JPCC DA0580</strain>
    </source>
</reference>
<name>A0A1Z5KH20_FISSO</name>